<evidence type="ECO:0000313" key="4">
    <source>
        <dbReference type="Proteomes" id="UP000245956"/>
    </source>
</evidence>
<dbReference type="InterPro" id="IPR037238">
    <property type="entry name" value="YbiA-like_sf"/>
</dbReference>
<dbReference type="Gene3D" id="1.10.357.40">
    <property type="entry name" value="YbiA-like"/>
    <property type="match status" value="1"/>
</dbReference>
<evidence type="ECO:0000313" key="5">
    <source>
        <dbReference type="Proteomes" id="UP001287286"/>
    </source>
</evidence>
<proteinExistence type="predicted"/>
<feature type="domain" description="NADAR" evidence="1">
    <location>
        <begin position="14"/>
        <end position="225"/>
    </location>
</feature>
<comment type="caution">
    <text evidence="3">The sequence shown here is derived from an EMBL/GenBank/DDBJ whole genome shotgun (WGS) entry which is preliminary data.</text>
</comment>
<reference evidence="2 5" key="4">
    <citation type="journal article" date="2024" name="Microbiol. Resour. Announc.">
        <title>Genome annotations for the ascomycete fungi Trichoderma harzianum, Trichoderma aggressivum, and Purpureocillium lilacinum.</title>
        <authorList>
            <person name="Beijen E.P.W."/>
            <person name="Ohm R.A."/>
        </authorList>
    </citation>
    <scope>NUCLEOTIDE SEQUENCE [LARGE SCALE GENOMIC DNA]</scope>
    <source>
        <strain evidence="2 5">CBS 150709</strain>
    </source>
</reference>
<dbReference type="Pfam" id="PF08719">
    <property type="entry name" value="NADAR"/>
    <property type="match status" value="1"/>
</dbReference>
<gene>
    <name evidence="3" type="ORF">PCL_01127</name>
    <name evidence="2" type="ORF">Purlil1_8011</name>
</gene>
<accession>A0A2U3E4P5</accession>
<dbReference type="EMBL" id="JAWRVI010000030">
    <property type="protein sequence ID" value="KAK4087680.1"/>
    <property type="molecule type" value="Genomic_DNA"/>
</dbReference>
<dbReference type="Proteomes" id="UP001287286">
    <property type="component" value="Unassembled WGS sequence"/>
</dbReference>
<evidence type="ECO:0000313" key="3">
    <source>
        <dbReference type="EMBL" id="PWI69480.1"/>
    </source>
</evidence>
<dbReference type="InterPro" id="IPR012816">
    <property type="entry name" value="NADAR"/>
</dbReference>
<dbReference type="SUPFAM" id="SSF143990">
    <property type="entry name" value="YbiA-like"/>
    <property type="match status" value="2"/>
</dbReference>
<sequence>MASQDEQQEQQPVYFWRETDPQTGWLSQWYYCPFRDDEDPSVVYDTAEQCVYSFPLLSASPLPGPSTYMMYHKALLFGDRRVAAQVLAQGLHPRKVKALGRKVAGFDEATWTARRGEIVRRGNVLKFTRAVTEEGFRKGTTAAGKTLRKTRAGTRLGDDDGLPPLIEGSLREMLLATGEREIVEASPYDSIWGIGFTERDAEGMREHWGENLLGKALMEVRSELRESA</sequence>
<dbReference type="AlphaFoldDB" id="A0A2U3E4P5"/>
<protein>
    <recommendedName>
        <fullName evidence="1">NADAR domain-containing protein</fullName>
    </recommendedName>
</protein>
<reference evidence="3" key="1">
    <citation type="submission" date="2015-05" db="EMBL/GenBank/DDBJ databases">
        <authorList>
            <person name="Wang D.B."/>
            <person name="Wang M."/>
        </authorList>
    </citation>
    <scope>NUCLEOTIDE SEQUENCE</scope>
    <source>
        <strain evidence="3">36-1</strain>
    </source>
</reference>
<organism evidence="3 4">
    <name type="scientific">Purpureocillium lilacinum</name>
    <name type="common">Paecilomyces lilacinus</name>
    <dbReference type="NCBI Taxonomy" id="33203"/>
    <lineage>
        <taxon>Eukaryota</taxon>
        <taxon>Fungi</taxon>
        <taxon>Dikarya</taxon>
        <taxon>Ascomycota</taxon>
        <taxon>Pezizomycotina</taxon>
        <taxon>Sordariomycetes</taxon>
        <taxon>Hypocreomycetidae</taxon>
        <taxon>Hypocreales</taxon>
        <taxon>Ophiocordycipitaceae</taxon>
        <taxon>Purpureocillium</taxon>
    </lineage>
</organism>
<evidence type="ECO:0000313" key="2">
    <source>
        <dbReference type="EMBL" id="KAK4087680.1"/>
    </source>
</evidence>
<dbReference type="CDD" id="cd15457">
    <property type="entry name" value="NADAR"/>
    <property type="match status" value="1"/>
</dbReference>
<dbReference type="Proteomes" id="UP000245956">
    <property type="component" value="Unassembled WGS sequence"/>
</dbReference>
<dbReference type="EMBL" id="LCWV01000012">
    <property type="protein sequence ID" value="PWI69480.1"/>
    <property type="molecule type" value="Genomic_DNA"/>
</dbReference>
<name>A0A2U3E4P5_PURLI</name>
<reference evidence="2" key="3">
    <citation type="submission" date="2023-11" db="EMBL/GenBank/DDBJ databases">
        <authorList>
            <person name="Beijen E."/>
            <person name="Ohm R.A."/>
        </authorList>
    </citation>
    <scope>NUCLEOTIDE SEQUENCE</scope>
    <source>
        <strain evidence="2">CBS 150709</strain>
    </source>
</reference>
<evidence type="ECO:0000259" key="1">
    <source>
        <dbReference type="Pfam" id="PF08719"/>
    </source>
</evidence>
<reference evidence="3 4" key="2">
    <citation type="journal article" date="2016" name="Front. Microbiol.">
        <title>Genome and transcriptome sequences reveal the specific parasitism of the nematophagous Purpureocillium lilacinum 36-1.</title>
        <authorList>
            <person name="Xie J."/>
            <person name="Li S."/>
            <person name="Mo C."/>
            <person name="Xiao X."/>
            <person name="Peng D."/>
            <person name="Wang G."/>
            <person name="Xiao Y."/>
        </authorList>
    </citation>
    <scope>NUCLEOTIDE SEQUENCE [LARGE SCALE GENOMIC DNA]</scope>
    <source>
        <strain evidence="3 4">36-1</strain>
    </source>
</reference>
<keyword evidence="5" id="KW-1185">Reference proteome</keyword>